<protein>
    <submittedName>
        <fullName evidence="1">Uncharacterized protein</fullName>
    </submittedName>
</protein>
<evidence type="ECO:0000313" key="2">
    <source>
        <dbReference type="Proteomes" id="UP000676967"/>
    </source>
</evidence>
<accession>A0ABN6CP47</accession>
<organism evidence="1 2">
    <name type="scientific">Actinoplanes ianthinogenes</name>
    <dbReference type="NCBI Taxonomy" id="122358"/>
    <lineage>
        <taxon>Bacteria</taxon>
        <taxon>Bacillati</taxon>
        <taxon>Actinomycetota</taxon>
        <taxon>Actinomycetes</taxon>
        <taxon>Micromonosporales</taxon>
        <taxon>Micromonosporaceae</taxon>
        <taxon>Actinoplanes</taxon>
    </lineage>
</organism>
<evidence type="ECO:0000313" key="1">
    <source>
        <dbReference type="EMBL" id="BCJ46910.1"/>
    </source>
</evidence>
<keyword evidence="2" id="KW-1185">Reference proteome</keyword>
<gene>
    <name evidence="1" type="ORF">Aiant_75670</name>
</gene>
<name>A0ABN6CP47_9ACTN</name>
<sequence length="69" mass="7784">MAQHVGDLPSPIGPAAARLGQRRRLRLRCHPLHAVKPINLIGKVEEVRTSATYVARHRAVEQRKHLPPR</sequence>
<dbReference type="Proteomes" id="UP000676967">
    <property type="component" value="Chromosome"/>
</dbReference>
<dbReference type="EMBL" id="AP023356">
    <property type="protein sequence ID" value="BCJ46910.1"/>
    <property type="molecule type" value="Genomic_DNA"/>
</dbReference>
<proteinExistence type="predicted"/>
<reference evidence="1 2" key="1">
    <citation type="submission" date="2020-08" db="EMBL/GenBank/DDBJ databases">
        <title>Whole genome shotgun sequence of Actinoplanes ianthinogenes NBRC 13996.</title>
        <authorList>
            <person name="Komaki H."/>
            <person name="Tamura T."/>
        </authorList>
    </citation>
    <scope>NUCLEOTIDE SEQUENCE [LARGE SCALE GENOMIC DNA]</scope>
    <source>
        <strain evidence="1 2">NBRC 13996</strain>
    </source>
</reference>